<reference evidence="1" key="1">
    <citation type="submission" date="2020-01" db="EMBL/GenBank/DDBJ databases">
        <authorList>
            <person name="Mishra B."/>
        </authorList>
    </citation>
    <scope>NUCLEOTIDE SEQUENCE [LARGE SCALE GENOMIC DNA]</scope>
</reference>
<protein>
    <submittedName>
        <fullName evidence="1">Uncharacterized protein</fullName>
    </submittedName>
</protein>
<name>A0A6D2JNI3_9BRAS</name>
<dbReference type="EMBL" id="CACVBM020001320">
    <property type="protein sequence ID" value="CAA7045465.1"/>
    <property type="molecule type" value="Genomic_DNA"/>
</dbReference>
<proteinExistence type="predicted"/>
<organism evidence="1 2">
    <name type="scientific">Microthlaspi erraticum</name>
    <dbReference type="NCBI Taxonomy" id="1685480"/>
    <lineage>
        <taxon>Eukaryota</taxon>
        <taxon>Viridiplantae</taxon>
        <taxon>Streptophyta</taxon>
        <taxon>Embryophyta</taxon>
        <taxon>Tracheophyta</taxon>
        <taxon>Spermatophyta</taxon>
        <taxon>Magnoliopsida</taxon>
        <taxon>eudicotyledons</taxon>
        <taxon>Gunneridae</taxon>
        <taxon>Pentapetalae</taxon>
        <taxon>rosids</taxon>
        <taxon>malvids</taxon>
        <taxon>Brassicales</taxon>
        <taxon>Brassicaceae</taxon>
        <taxon>Coluteocarpeae</taxon>
        <taxon>Microthlaspi</taxon>
    </lineage>
</organism>
<evidence type="ECO:0000313" key="2">
    <source>
        <dbReference type="Proteomes" id="UP000467841"/>
    </source>
</evidence>
<dbReference type="Proteomes" id="UP000467841">
    <property type="component" value="Unassembled WGS sequence"/>
</dbReference>
<dbReference type="AlphaFoldDB" id="A0A6D2JNI3"/>
<sequence>MEMRFPSRQTTHVACDGMSIEELKKNVLGEFFGGGGCGMTFDLSCWSPNTNELATEITTPLVMVTSVASISYFCKHYSVKHTMNLFATFAKRVTCTPSPTLRWMSLPTVIQHINRR</sequence>
<accession>A0A6D2JNI3</accession>
<keyword evidence="2" id="KW-1185">Reference proteome</keyword>
<comment type="caution">
    <text evidence="1">The sequence shown here is derived from an EMBL/GenBank/DDBJ whole genome shotgun (WGS) entry which is preliminary data.</text>
</comment>
<gene>
    <name evidence="1" type="ORF">MERR_LOCUS32700</name>
</gene>
<evidence type="ECO:0000313" key="1">
    <source>
        <dbReference type="EMBL" id="CAA7045465.1"/>
    </source>
</evidence>